<evidence type="ECO:0000256" key="1">
    <source>
        <dbReference type="ARBA" id="ARBA00022723"/>
    </source>
</evidence>
<dbReference type="CDD" id="cd13896">
    <property type="entry name" value="CuRO_3_CopA"/>
    <property type="match status" value="1"/>
</dbReference>
<evidence type="ECO:0000256" key="3">
    <source>
        <dbReference type="ARBA" id="ARBA00023008"/>
    </source>
</evidence>
<dbReference type="PROSITE" id="PS00079">
    <property type="entry name" value="MULTICOPPER_OXIDASE1"/>
    <property type="match status" value="2"/>
</dbReference>
<dbReference type="PANTHER" id="PTHR11709:SF394">
    <property type="entry name" value="FI03373P-RELATED"/>
    <property type="match status" value="1"/>
</dbReference>
<keyword evidence="1" id="KW-0479">Metal-binding</keyword>
<dbReference type="RefSeq" id="WP_225672746.1">
    <property type="nucleotide sequence ID" value="NZ_JAEDAH010000024.1"/>
</dbReference>
<dbReference type="Proteomes" id="UP000714380">
    <property type="component" value="Unassembled WGS sequence"/>
</dbReference>
<organism evidence="7 8">
    <name type="scientific">Thalassolituus marinus</name>
    <dbReference type="NCBI Taxonomy" id="671053"/>
    <lineage>
        <taxon>Bacteria</taxon>
        <taxon>Pseudomonadati</taxon>
        <taxon>Pseudomonadota</taxon>
        <taxon>Gammaproteobacteria</taxon>
        <taxon>Oceanospirillales</taxon>
        <taxon>Oceanospirillaceae</taxon>
        <taxon>Thalassolituus</taxon>
    </lineage>
</organism>
<evidence type="ECO:0000259" key="5">
    <source>
        <dbReference type="Pfam" id="PF07731"/>
    </source>
</evidence>
<evidence type="ECO:0000313" key="7">
    <source>
        <dbReference type="EMBL" id="MCA6063091.1"/>
    </source>
</evidence>
<dbReference type="InterPro" id="IPR011707">
    <property type="entry name" value="Cu-oxidase-like_N"/>
</dbReference>
<protein>
    <submittedName>
        <fullName evidence="7">Multicopper oxidase domain-containing protein</fullName>
    </submittedName>
</protein>
<dbReference type="PROSITE" id="PS00080">
    <property type="entry name" value="MULTICOPPER_OXIDASE2"/>
    <property type="match status" value="1"/>
</dbReference>
<evidence type="ECO:0000259" key="4">
    <source>
        <dbReference type="Pfam" id="PF00394"/>
    </source>
</evidence>
<comment type="caution">
    <text evidence="7">The sequence shown here is derived from an EMBL/GenBank/DDBJ whole genome shotgun (WGS) entry which is preliminary data.</text>
</comment>
<dbReference type="SUPFAM" id="SSF49503">
    <property type="entry name" value="Cupredoxins"/>
    <property type="match status" value="3"/>
</dbReference>
<evidence type="ECO:0000256" key="2">
    <source>
        <dbReference type="ARBA" id="ARBA00023002"/>
    </source>
</evidence>
<dbReference type="CDD" id="cd13874">
    <property type="entry name" value="CuRO_2_CopA"/>
    <property type="match status" value="1"/>
</dbReference>
<feature type="domain" description="Plastocyanin-like" evidence="6">
    <location>
        <begin position="61"/>
        <end position="173"/>
    </location>
</feature>
<dbReference type="CDD" id="cd13848">
    <property type="entry name" value="CuRO_1_CopA"/>
    <property type="match status" value="1"/>
</dbReference>
<name>A0ABS7ZRQ2_9GAMM</name>
<keyword evidence="2" id="KW-0560">Oxidoreductase</keyword>
<dbReference type="InterPro" id="IPR001117">
    <property type="entry name" value="Cu-oxidase_2nd"/>
</dbReference>
<dbReference type="InterPro" id="IPR034282">
    <property type="entry name" value="CuRO_2_CopA"/>
</dbReference>
<feature type="domain" description="Plastocyanin-like" evidence="4">
    <location>
        <begin position="215"/>
        <end position="374"/>
    </location>
</feature>
<dbReference type="InterPro" id="IPR008972">
    <property type="entry name" value="Cupredoxin"/>
</dbReference>
<proteinExistence type="predicted"/>
<dbReference type="InterPro" id="IPR034279">
    <property type="entry name" value="CuRO_3_CopA"/>
</dbReference>
<dbReference type="InterPro" id="IPR033138">
    <property type="entry name" value="Cu_oxidase_CS"/>
</dbReference>
<dbReference type="InterPro" id="IPR011706">
    <property type="entry name" value="Cu-oxidase_C"/>
</dbReference>
<evidence type="ECO:0000259" key="6">
    <source>
        <dbReference type="Pfam" id="PF07732"/>
    </source>
</evidence>
<accession>A0ABS7ZRQ2</accession>
<dbReference type="Pfam" id="PF07732">
    <property type="entry name" value="Cu-oxidase_3"/>
    <property type="match status" value="1"/>
</dbReference>
<dbReference type="Gene3D" id="2.60.40.420">
    <property type="entry name" value="Cupredoxins - blue copper proteins"/>
    <property type="match status" value="3"/>
</dbReference>
<dbReference type="InterPro" id="IPR045087">
    <property type="entry name" value="Cu-oxidase_fam"/>
</dbReference>
<sequence>MKAKSQASIIHSSVSRRRFVQGLAAGGVLSAMPNWLYARSLQAAGHGTAPVISGTEIDLVVEETLVNFTGNVRKATAINGSIPAPTLRLREGDTVTIRVTNRLSKSTSIHWHGILLDYRMDGVPGISFDGIPPGETFTYQFTLRQSGTYWYHSHSGMQELTGMYGALIVEPRAQHHAMTQDQSMAHDHGMNHNAMNHSSMMSHAQHSMPAYQRDYVVQLSDWSDEHPMSVLAMLKSHSDMYNYNHPTVPEFTADARQQGLAAAWHKRVMWNEMRMSPTDLADTSAAVMTYLLNGTTPAGNWTGLFKRGDTVKLRFINSAGNTFYDVRIPGQTLTVVAADGQPVKPVEVHEFRFGPGETYDVLVTPNEDACTLFAQTMDRSGYAAGTLATAAGMSAALPENDPVEWLSMEDMMGSMDHSAMDHAAMDHSTMKHDMAGMSGMNGMDHSAMDHAGMNHDMTAMSGMNGMDHSAMNHDMAGMSGMNGMDHSKMNHEAMNHANMGHATPPKPLAKPSSKVSHARSEYGASVDMRVDTPRTNLDDPGVGLRNLTGRGLRPAGHKVLTLADLRSANGVLSDKRVPAKEIELHLTGNMERYSWSLDGLEFGNSTPVAMKHNQRIRVILHNDTMMTHPMHLHGMWSDLESADGELLVRRHTIPVQPAQRISFLTTPEDLGRWAWHCHLMFHMDMGMFREVVVYE</sequence>
<dbReference type="InterPro" id="IPR034284">
    <property type="entry name" value="CuRO_1_CopA"/>
</dbReference>
<dbReference type="InterPro" id="IPR006311">
    <property type="entry name" value="TAT_signal"/>
</dbReference>
<gene>
    <name evidence="7" type="ORF">I9W95_05660</name>
</gene>
<dbReference type="PROSITE" id="PS51318">
    <property type="entry name" value="TAT"/>
    <property type="match status" value="1"/>
</dbReference>
<reference evidence="7 8" key="1">
    <citation type="submission" date="2020-12" db="EMBL/GenBank/DDBJ databases">
        <title>Novel Thalassolituus-related marine hydrocarbonoclastic bacteria mediated algae-derived hydrocarbons mineralization in twilight zone of the northern South China Sea.</title>
        <authorList>
            <person name="Dong C."/>
        </authorList>
    </citation>
    <scope>NUCLEOTIDE SEQUENCE [LARGE SCALE GENOMIC DNA]</scope>
    <source>
        <strain evidence="7 8">IMCC1826</strain>
    </source>
</reference>
<feature type="domain" description="Plastocyanin-like" evidence="5">
    <location>
        <begin position="578"/>
        <end position="694"/>
    </location>
</feature>
<keyword evidence="3" id="KW-0186">Copper</keyword>
<keyword evidence="8" id="KW-1185">Reference proteome</keyword>
<dbReference type="InterPro" id="IPR002355">
    <property type="entry name" value="Cu_oxidase_Cu_BS"/>
</dbReference>
<dbReference type="PANTHER" id="PTHR11709">
    <property type="entry name" value="MULTI-COPPER OXIDASE"/>
    <property type="match status" value="1"/>
</dbReference>
<dbReference type="EMBL" id="JAEDAH010000024">
    <property type="protein sequence ID" value="MCA6063091.1"/>
    <property type="molecule type" value="Genomic_DNA"/>
</dbReference>
<dbReference type="Pfam" id="PF00394">
    <property type="entry name" value="Cu-oxidase"/>
    <property type="match status" value="1"/>
</dbReference>
<dbReference type="Pfam" id="PF07731">
    <property type="entry name" value="Cu-oxidase_2"/>
    <property type="match status" value="1"/>
</dbReference>
<evidence type="ECO:0000313" key="8">
    <source>
        <dbReference type="Proteomes" id="UP000714380"/>
    </source>
</evidence>